<proteinExistence type="predicted"/>
<dbReference type="AlphaFoldDB" id="A0A0U1NPE0"/>
<dbReference type="EMBL" id="CVQV01000023">
    <property type="protein sequence ID" value="CRK76566.1"/>
    <property type="molecule type" value="Genomic_DNA"/>
</dbReference>
<dbReference type="OrthoDB" id="9805710at2"/>
<dbReference type="NCBIfam" id="TIGR01244">
    <property type="entry name" value="TIGR01244 family sulfur transferase"/>
    <property type="match status" value="1"/>
</dbReference>
<dbReference type="InterPro" id="IPR029021">
    <property type="entry name" value="Prot-tyrosine_phosphatase-like"/>
</dbReference>
<organism evidence="2 3">
    <name type="scientific">Nereida ignava</name>
    <dbReference type="NCBI Taxonomy" id="282199"/>
    <lineage>
        <taxon>Bacteria</taxon>
        <taxon>Pseudomonadati</taxon>
        <taxon>Pseudomonadota</taxon>
        <taxon>Alphaproteobacteria</taxon>
        <taxon>Rhodobacterales</taxon>
        <taxon>Roseobacteraceae</taxon>
        <taxon>Nereida</taxon>
    </lineage>
</organism>
<dbReference type="Gene3D" id="3.90.190.10">
    <property type="entry name" value="Protein tyrosine phosphatase superfamily"/>
    <property type="match status" value="1"/>
</dbReference>
<dbReference type="STRING" id="282199.GCA_001049735_02630"/>
<gene>
    <name evidence="2" type="primary">blh_3</name>
    <name evidence="2" type="ORF">NIG5292_02631</name>
</gene>
<dbReference type="GO" id="GO:0016787">
    <property type="term" value="F:hydrolase activity"/>
    <property type="evidence" value="ECO:0007669"/>
    <property type="project" value="UniProtKB-KW"/>
</dbReference>
<keyword evidence="2" id="KW-0378">Hydrolase</keyword>
<evidence type="ECO:0000313" key="2">
    <source>
        <dbReference type="EMBL" id="CRK76566.1"/>
    </source>
</evidence>
<evidence type="ECO:0000313" key="3">
    <source>
        <dbReference type="Proteomes" id="UP000048949"/>
    </source>
</evidence>
<name>A0A0U1NPE0_9RHOB</name>
<dbReference type="EC" id="3.-.-.-" evidence="2"/>
<sequence length="141" mass="15094">MDLRVLTPDFAVAPQIEPQDLHALAEAGYKTVICNRPDAENPASLHVEEMQKAADAAGLTLLLNQFASPMLSMEHVTKQAELLQSAEGPVFAYCASGTRSTMVWCLAVAGQLPTDDIIEAAARGGYQMEGLRPQIEALAKA</sequence>
<dbReference type="SUPFAM" id="SSF52799">
    <property type="entry name" value="(Phosphotyrosine protein) phosphatases II"/>
    <property type="match status" value="1"/>
</dbReference>
<evidence type="ECO:0000259" key="1">
    <source>
        <dbReference type="Pfam" id="PF04273"/>
    </source>
</evidence>
<keyword evidence="3" id="KW-1185">Reference proteome</keyword>
<dbReference type="InterPro" id="IPR005939">
    <property type="entry name" value="BLH_phosphatase-like"/>
</dbReference>
<reference evidence="2 3" key="1">
    <citation type="submission" date="2015-04" db="EMBL/GenBank/DDBJ databases">
        <authorList>
            <person name="Syromyatnikov M.Y."/>
            <person name="Popov V.N."/>
        </authorList>
    </citation>
    <scope>NUCLEOTIDE SEQUENCE [LARGE SCALE GENOMIC DNA]</scope>
    <source>
        <strain evidence="2 3">CECT 5292</strain>
    </source>
</reference>
<dbReference type="Pfam" id="PF04273">
    <property type="entry name" value="BLH_phosphatase"/>
    <property type="match status" value="1"/>
</dbReference>
<dbReference type="Proteomes" id="UP000048949">
    <property type="component" value="Unassembled WGS sequence"/>
</dbReference>
<dbReference type="RefSeq" id="WP_048599967.1">
    <property type="nucleotide sequence ID" value="NZ_CVPC01000023.1"/>
</dbReference>
<protein>
    <submittedName>
        <fullName evidence="2">Beta-lactamase hydrolase-like protein</fullName>
        <ecNumber evidence="2">3.-.-.-</ecNumber>
    </submittedName>
</protein>
<accession>A0A0U1NPE0</accession>
<feature type="domain" description="Beta-lactamase hydrolase-like protein phosphatase-like" evidence="1">
    <location>
        <begin position="2"/>
        <end position="110"/>
    </location>
</feature>